<proteinExistence type="predicted"/>
<evidence type="ECO:0000313" key="2">
    <source>
        <dbReference type="Proteomes" id="UP000297245"/>
    </source>
</evidence>
<protein>
    <submittedName>
        <fullName evidence="1">Uncharacterized protein</fullName>
    </submittedName>
</protein>
<feature type="non-terminal residue" evidence="1">
    <location>
        <position position="1"/>
    </location>
</feature>
<feature type="non-terminal residue" evidence="1">
    <location>
        <position position="119"/>
    </location>
</feature>
<dbReference type="OrthoDB" id="3053089at2759"/>
<keyword evidence="2" id="KW-1185">Reference proteome</keyword>
<reference evidence="1 2" key="1">
    <citation type="journal article" date="2019" name="Nat. Ecol. Evol.">
        <title>Megaphylogeny resolves global patterns of mushroom evolution.</title>
        <authorList>
            <person name="Varga T."/>
            <person name="Krizsan K."/>
            <person name="Foldi C."/>
            <person name="Dima B."/>
            <person name="Sanchez-Garcia M."/>
            <person name="Sanchez-Ramirez S."/>
            <person name="Szollosi G.J."/>
            <person name="Szarkandi J.G."/>
            <person name="Papp V."/>
            <person name="Albert L."/>
            <person name="Andreopoulos W."/>
            <person name="Angelini C."/>
            <person name="Antonin V."/>
            <person name="Barry K.W."/>
            <person name="Bougher N.L."/>
            <person name="Buchanan P."/>
            <person name="Buyck B."/>
            <person name="Bense V."/>
            <person name="Catcheside P."/>
            <person name="Chovatia M."/>
            <person name="Cooper J."/>
            <person name="Damon W."/>
            <person name="Desjardin D."/>
            <person name="Finy P."/>
            <person name="Geml J."/>
            <person name="Haridas S."/>
            <person name="Hughes K."/>
            <person name="Justo A."/>
            <person name="Karasinski D."/>
            <person name="Kautmanova I."/>
            <person name="Kiss B."/>
            <person name="Kocsube S."/>
            <person name="Kotiranta H."/>
            <person name="LaButti K.M."/>
            <person name="Lechner B.E."/>
            <person name="Liimatainen K."/>
            <person name="Lipzen A."/>
            <person name="Lukacs Z."/>
            <person name="Mihaltcheva S."/>
            <person name="Morgado L.N."/>
            <person name="Niskanen T."/>
            <person name="Noordeloos M.E."/>
            <person name="Ohm R.A."/>
            <person name="Ortiz-Santana B."/>
            <person name="Ovrebo C."/>
            <person name="Racz N."/>
            <person name="Riley R."/>
            <person name="Savchenko A."/>
            <person name="Shiryaev A."/>
            <person name="Soop K."/>
            <person name="Spirin V."/>
            <person name="Szebenyi C."/>
            <person name="Tomsovsky M."/>
            <person name="Tulloss R.E."/>
            <person name="Uehling J."/>
            <person name="Grigoriev I.V."/>
            <person name="Vagvolgyi C."/>
            <person name="Papp T."/>
            <person name="Martin F.M."/>
            <person name="Miettinen O."/>
            <person name="Hibbett D.S."/>
            <person name="Nagy L.G."/>
        </authorList>
    </citation>
    <scope>NUCLEOTIDE SEQUENCE [LARGE SCALE GENOMIC DNA]</scope>
    <source>
        <strain evidence="1 2">CBS 962.96</strain>
    </source>
</reference>
<dbReference type="EMBL" id="ML179099">
    <property type="protein sequence ID" value="THV00769.1"/>
    <property type="molecule type" value="Genomic_DNA"/>
</dbReference>
<name>A0A4S8MF57_DENBC</name>
<dbReference type="Proteomes" id="UP000297245">
    <property type="component" value="Unassembled WGS sequence"/>
</dbReference>
<sequence length="119" mass="14146">FYIGFDWLKRHNPEIDWVKGQLKLTRCPEECNYLPPIVDGEDEWTVRGRDEEFKPWEGDRLLVIEMEEEIRIRAHGTMASDLASKAQEGQKKKTFEELVPEAFQMYHDIFDKKEFDALP</sequence>
<gene>
    <name evidence="1" type="ORF">K435DRAFT_610312</name>
</gene>
<dbReference type="AlphaFoldDB" id="A0A4S8MF57"/>
<accession>A0A4S8MF57</accession>
<evidence type="ECO:0000313" key="1">
    <source>
        <dbReference type="EMBL" id="THV00769.1"/>
    </source>
</evidence>
<organism evidence="1 2">
    <name type="scientific">Dendrothele bispora (strain CBS 962.96)</name>
    <dbReference type="NCBI Taxonomy" id="1314807"/>
    <lineage>
        <taxon>Eukaryota</taxon>
        <taxon>Fungi</taxon>
        <taxon>Dikarya</taxon>
        <taxon>Basidiomycota</taxon>
        <taxon>Agaricomycotina</taxon>
        <taxon>Agaricomycetes</taxon>
        <taxon>Agaricomycetidae</taxon>
        <taxon>Agaricales</taxon>
        <taxon>Agaricales incertae sedis</taxon>
        <taxon>Dendrothele</taxon>
    </lineage>
</organism>